<dbReference type="InterPro" id="IPR000073">
    <property type="entry name" value="AB_hydrolase_1"/>
</dbReference>
<dbReference type="InterPro" id="IPR029058">
    <property type="entry name" value="AB_hydrolase_fold"/>
</dbReference>
<dbReference type="PANTHER" id="PTHR43433:SF1">
    <property type="entry name" value="BLL5160 PROTEIN"/>
    <property type="match status" value="1"/>
</dbReference>
<evidence type="ECO:0000259" key="1">
    <source>
        <dbReference type="Pfam" id="PF00561"/>
    </source>
</evidence>
<sequence>MRWSERLRTDLGRRAAVINTERGHVEVAREGYGTPVLVIHGGPGGFDQGLMYSRHLRDNGCELVALSRPGYLRTPLSSGRTPTEQADLYAAVLDALKIDRITVLGYSAGGPSALHFAARHPSRVRSLLLDSAVLDHYDSSESLVERLSLFSTFGAWFWHTVGHRWPKVATSVLVDSTTTGLDKAQRRAAVEWIMTDQERVESVQEMLTSFAPWKLRRAGFDNDVDNEDPLAPLPIAEITCPTMITHGMNDGAVPVELAIRASESLKSAELVLIDEGHHLLPVARHFEAAMERRLEFVHSNN</sequence>
<accession>A0A382BAE4</accession>
<dbReference type="SUPFAM" id="SSF53474">
    <property type="entry name" value="alpha/beta-Hydrolases"/>
    <property type="match status" value="1"/>
</dbReference>
<organism evidence="2">
    <name type="scientific">marine metagenome</name>
    <dbReference type="NCBI Taxonomy" id="408172"/>
    <lineage>
        <taxon>unclassified sequences</taxon>
        <taxon>metagenomes</taxon>
        <taxon>ecological metagenomes</taxon>
    </lineage>
</organism>
<dbReference type="Gene3D" id="3.40.50.1820">
    <property type="entry name" value="alpha/beta hydrolase"/>
    <property type="match status" value="1"/>
</dbReference>
<name>A0A382BAE4_9ZZZZ</name>
<dbReference type="PANTHER" id="PTHR43433">
    <property type="entry name" value="HYDROLASE, ALPHA/BETA FOLD FAMILY PROTEIN"/>
    <property type="match status" value="1"/>
</dbReference>
<dbReference type="InterPro" id="IPR050471">
    <property type="entry name" value="AB_hydrolase"/>
</dbReference>
<protein>
    <recommendedName>
        <fullName evidence="1">AB hydrolase-1 domain-containing protein</fullName>
    </recommendedName>
</protein>
<gene>
    <name evidence="2" type="ORF">METZ01_LOCUS163473</name>
</gene>
<proteinExistence type="predicted"/>
<feature type="domain" description="AB hydrolase-1" evidence="1">
    <location>
        <begin position="35"/>
        <end position="280"/>
    </location>
</feature>
<reference evidence="2" key="1">
    <citation type="submission" date="2018-05" db="EMBL/GenBank/DDBJ databases">
        <authorList>
            <person name="Lanie J.A."/>
            <person name="Ng W.-L."/>
            <person name="Kazmierczak K.M."/>
            <person name="Andrzejewski T.M."/>
            <person name="Davidsen T.M."/>
            <person name="Wayne K.J."/>
            <person name="Tettelin H."/>
            <person name="Glass J.I."/>
            <person name="Rusch D."/>
            <person name="Podicherti R."/>
            <person name="Tsui H.-C.T."/>
            <person name="Winkler M.E."/>
        </authorList>
    </citation>
    <scope>NUCLEOTIDE SEQUENCE</scope>
</reference>
<dbReference type="EMBL" id="UINC01028863">
    <property type="protein sequence ID" value="SVB10619.1"/>
    <property type="molecule type" value="Genomic_DNA"/>
</dbReference>
<dbReference type="Pfam" id="PF00561">
    <property type="entry name" value="Abhydrolase_1"/>
    <property type="match status" value="1"/>
</dbReference>
<evidence type="ECO:0000313" key="2">
    <source>
        <dbReference type="EMBL" id="SVB10619.1"/>
    </source>
</evidence>
<dbReference type="AlphaFoldDB" id="A0A382BAE4"/>